<accession>A0A0R1RF63</accession>
<proteinExistence type="predicted"/>
<dbReference type="InterPro" id="IPR003313">
    <property type="entry name" value="AraC-bd"/>
</dbReference>
<dbReference type="InterPro" id="IPR018062">
    <property type="entry name" value="HTH_AraC-typ_CS"/>
</dbReference>
<dbReference type="PRINTS" id="PR00032">
    <property type="entry name" value="HTHARAC"/>
</dbReference>
<dbReference type="EMBL" id="AZFE01000031">
    <property type="protein sequence ID" value="KRL55430.1"/>
    <property type="molecule type" value="Genomic_DNA"/>
</dbReference>
<evidence type="ECO:0000313" key="6">
    <source>
        <dbReference type="Proteomes" id="UP000051697"/>
    </source>
</evidence>
<dbReference type="Gene3D" id="1.10.10.60">
    <property type="entry name" value="Homeodomain-like"/>
    <property type="match status" value="2"/>
</dbReference>
<comment type="caution">
    <text evidence="5">The sequence shown here is derived from an EMBL/GenBank/DDBJ whole genome shotgun (WGS) entry which is preliminary data.</text>
</comment>
<dbReference type="PROSITE" id="PS01124">
    <property type="entry name" value="HTH_ARAC_FAMILY_2"/>
    <property type="match status" value="1"/>
</dbReference>
<dbReference type="InterPro" id="IPR020449">
    <property type="entry name" value="Tscrpt_reg_AraC-type_HTH"/>
</dbReference>
<keyword evidence="6" id="KW-1185">Reference proteome</keyword>
<name>A0A0R1RF63_9LACO</name>
<evidence type="ECO:0000256" key="1">
    <source>
        <dbReference type="ARBA" id="ARBA00023015"/>
    </source>
</evidence>
<dbReference type="SMART" id="SM00342">
    <property type="entry name" value="HTH_ARAC"/>
    <property type="match status" value="1"/>
</dbReference>
<dbReference type="InterPro" id="IPR037923">
    <property type="entry name" value="HTH-like"/>
</dbReference>
<evidence type="ECO:0000259" key="4">
    <source>
        <dbReference type="PROSITE" id="PS01124"/>
    </source>
</evidence>
<dbReference type="RefSeq" id="WP_235804076.1">
    <property type="nucleotide sequence ID" value="NZ_AZFE01000031.1"/>
</dbReference>
<dbReference type="GO" id="GO:0003700">
    <property type="term" value="F:DNA-binding transcription factor activity"/>
    <property type="evidence" value="ECO:0007669"/>
    <property type="project" value="InterPro"/>
</dbReference>
<dbReference type="Pfam" id="PF02311">
    <property type="entry name" value="AraC_binding"/>
    <property type="match status" value="1"/>
</dbReference>
<dbReference type="Proteomes" id="UP000051697">
    <property type="component" value="Unassembled WGS sequence"/>
</dbReference>
<dbReference type="SUPFAM" id="SSF46689">
    <property type="entry name" value="Homeodomain-like"/>
    <property type="match status" value="1"/>
</dbReference>
<dbReference type="PATRIC" id="fig|1423778.4.peg.1060"/>
<organism evidence="5 6">
    <name type="scientific">Paucilactobacillus oligofermentans DSM 15707 = LMG 22743</name>
    <dbReference type="NCBI Taxonomy" id="1423778"/>
    <lineage>
        <taxon>Bacteria</taxon>
        <taxon>Bacillati</taxon>
        <taxon>Bacillota</taxon>
        <taxon>Bacilli</taxon>
        <taxon>Lactobacillales</taxon>
        <taxon>Lactobacillaceae</taxon>
        <taxon>Paucilactobacillus</taxon>
    </lineage>
</organism>
<reference evidence="5 6" key="1">
    <citation type="journal article" date="2015" name="Genome Announc.">
        <title>Expanding the biotechnology potential of lactobacilli through comparative genomics of 213 strains and associated genera.</title>
        <authorList>
            <person name="Sun Z."/>
            <person name="Harris H.M."/>
            <person name="McCann A."/>
            <person name="Guo C."/>
            <person name="Argimon S."/>
            <person name="Zhang W."/>
            <person name="Yang X."/>
            <person name="Jeffery I.B."/>
            <person name="Cooney J.C."/>
            <person name="Kagawa T.F."/>
            <person name="Liu W."/>
            <person name="Song Y."/>
            <person name="Salvetti E."/>
            <person name="Wrobel A."/>
            <person name="Rasinkangas P."/>
            <person name="Parkhill J."/>
            <person name="Rea M.C."/>
            <person name="O'Sullivan O."/>
            <person name="Ritari J."/>
            <person name="Douillard F.P."/>
            <person name="Paul Ross R."/>
            <person name="Yang R."/>
            <person name="Briner A.E."/>
            <person name="Felis G.E."/>
            <person name="de Vos W.M."/>
            <person name="Barrangou R."/>
            <person name="Klaenhammer T.R."/>
            <person name="Caufield P.W."/>
            <person name="Cui Y."/>
            <person name="Zhang H."/>
            <person name="O'Toole P.W."/>
        </authorList>
    </citation>
    <scope>NUCLEOTIDE SEQUENCE [LARGE SCALE GENOMIC DNA]</scope>
    <source>
        <strain evidence="5 6">DSM 15707</strain>
    </source>
</reference>
<dbReference type="InterPro" id="IPR014710">
    <property type="entry name" value="RmlC-like_jellyroll"/>
</dbReference>
<keyword evidence="2" id="KW-0238">DNA-binding</keyword>
<gene>
    <name evidence="5" type="ORF">FC70_GL001027</name>
</gene>
<evidence type="ECO:0000256" key="2">
    <source>
        <dbReference type="ARBA" id="ARBA00023125"/>
    </source>
</evidence>
<dbReference type="InterPro" id="IPR009057">
    <property type="entry name" value="Homeodomain-like_sf"/>
</dbReference>
<dbReference type="InterPro" id="IPR018060">
    <property type="entry name" value="HTH_AraC"/>
</dbReference>
<feature type="domain" description="HTH araC/xylS-type" evidence="4">
    <location>
        <begin position="174"/>
        <end position="272"/>
    </location>
</feature>
<dbReference type="Pfam" id="PF12833">
    <property type="entry name" value="HTH_18"/>
    <property type="match status" value="1"/>
</dbReference>
<keyword evidence="3" id="KW-0804">Transcription</keyword>
<dbReference type="PANTHER" id="PTHR43280:SF2">
    <property type="entry name" value="HTH-TYPE TRANSCRIPTIONAL REGULATOR EXSA"/>
    <property type="match status" value="1"/>
</dbReference>
<protein>
    <submittedName>
        <fullName evidence="5">Transcriptional regulator</fullName>
    </submittedName>
</protein>
<dbReference type="PROSITE" id="PS00041">
    <property type="entry name" value="HTH_ARAC_FAMILY_1"/>
    <property type="match status" value="1"/>
</dbReference>
<dbReference type="Gene3D" id="2.60.120.10">
    <property type="entry name" value="Jelly Rolls"/>
    <property type="match status" value="1"/>
</dbReference>
<dbReference type="AlphaFoldDB" id="A0A0R1RF63"/>
<dbReference type="SUPFAM" id="SSF51215">
    <property type="entry name" value="Regulatory protein AraC"/>
    <property type="match status" value="1"/>
</dbReference>
<sequence>MPTFIEGNFVTFQPGDTHPNRYNLQYFIIMFVTKGVLYIAEDGVNYTVFEDEIFILQPNHHHYSWKKFDTETSYYWIHFYVSGTYIQAKKPVVMHAEVEVPTLHYSTPTMTIHLPKQSKSKDLPRLSDSIKTIFNESSDTDVIGFWRTQQVFIDILQEIQIHALDESKIVELSVKVQAFLRDNYNKKINNKLLASVFHFHPNYIGRSLKQTIGISPNEFLVRYRMEEAQKQLLNTSASITEIAENVGFQNVYYFSTAFKQFSGLSPKKYRMDKK</sequence>
<evidence type="ECO:0000313" key="5">
    <source>
        <dbReference type="EMBL" id="KRL55430.1"/>
    </source>
</evidence>
<evidence type="ECO:0000256" key="3">
    <source>
        <dbReference type="ARBA" id="ARBA00023163"/>
    </source>
</evidence>
<dbReference type="STRING" id="1423778.FC70_GL001027"/>
<dbReference type="GO" id="GO:0043565">
    <property type="term" value="F:sequence-specific DNA binding"/>
    <property type="evidence" value="ECO:0007669"/>
    <property type="project" value="InterPro"/>
</dbReference>
<dbReference type="PANTHER" id="PTHR43280">
    <property type="entry name" value="ARAC-FAMILY TRANSCRIPTIONAL REGULATOR"/>
    <property type="match status" value="1"/>
</dbReference>
<keyword evidence="1" id="KW-0805">Transcription regulation</keyword>